<keyword evidence="9 11" id="KW-0067">ATP-binding</keyword>
<evidence type="ECO:0000256" key="9">
    <source>
        <dbReference type="ARBA" id="ARBA00022840"/>
    </source>
</evidence>
<evidence type="ECO:0000256" key="10">
    <source>
        <dbReference type="ARBA" id="ARBA00023125"/>
    </source>
</evidence>
<keyword evidence="10 11" id="KW-0238">DNA-binding</keyword>
<evidence type="ECO:0000259" key="12">
    <source>
        <dbReference type="PROSITE" id="PS51192"/>
    </source>
</evidence>
<dbReference type="Proteomes" id="UP000000657">
    <property type="component" value="Chromosome"/>
</dbReference>
<comment type="catalytic activity">
    <reaction evidence="1 11">
        <text>Endonucleolytic cleavage of DNA to give random double-stranded fragments with terminal 5'-phosphates, ATP is simultaneously hydrolyzed.</text>
        <dbReference type="EC" id="3.1.21.3"/>
    </reaction>
</comment>
<dbReference type="InterPro" id="IPR007409">
    <property type="entry name" value="Restrct_endonuc_type1_HsdR_N"/>
</dbReference>
<dbReference type="InterPro" id="IPR004473">
    <property type="entry name" value="Restrct_endonuc_typeI_HsdR"/>
</dbReference>
<name>Q0RFV5_FRAAA</name>
<dbReference type="Pfam" id="PF18766">
    <property type="entry name" value="SWI2_SNF2"/>
    <property type="match status" value="1"/>
</dbReference>
<reference evidence="13 14" key="1">
    <citation type="journal article" date="2007" name="Genome Res.">
        <title>Genome characteristics of facultatively symbiotic Frankia sp. strains reflect host range and host plant biogeography.</title>
        <authorList>
            <person name="Normand P."/>
            <person name="Lapierre P."/>
            <person name="Tisa L.S."/>
            <person name="Gogarten J.P."/>
            <person name="Alloisio N."/>
            <person name="Bagnarol E."/>
            <person name="Bassi C.A."/>
            <person name="Berry A.M."/>
            <person name="Bickhart D.M."/>
            <person name="Choisne N."/>
            <person name="Couloux A."/>
            <person name="Cournoyer B."/>
            <person name="Cruveiller S."/>
            <person name="Daubin V."/>
            <person name="Demange N."/>
            <person name="Francino M.P."/>
            <person name="Goltsman E."/>
            <person name="Huang Y."/>
            <person name="Kopp O.R."/>
            <person name="Labarre L."/>
            <person name="Lapidus A."/>
            <person name="Lavire C."/>
            <person name="Marechal J."/>
            <person name="Martinez M."/>
            <person name="Mastronunzio J.E."/>
            <person name="Mullin B.C."/>
            <person name="Niemann J."/>
            <person name="Pujic P."/>
            <person name="Rawnsley T."/>
            <person name="Rouy Z."/>
            <person name="Schenowitz C."/>
            <person name="Sellstedt A."/>
            <person name="Tavares F."/>
            <person name="Tomkins J.P."/>
            <person name="Vallenet D."/>
            <person name="Valverde C."/>
            <person name="Wall L.G."/>
            <person name="Wang Y."/>
            <person name="Medigue C."/>
            <person name="Benson D.R."/>
        </authorList>
    </citation>
    <scope>NUCLEOTIDE SEQUENCE [LARGE SCALE GENOMIC DNA]</scope>
    <source>
        <strain evidence="14">DSM 45986 / CECT 9034 / ACN14a</strain>
    </source>
</reference>
<protein>
    <recommendedName>
        <fullName evidence="11">Type I restriction enzyme endonuclease subunit</fullName>
        <shortName evidence="11">R protein</shortName>
        <ecNumber evidence="11">3.1.21.3</ecNumber>
    </recommendedName>
</protein>
<evidence type="ECO:0000256" key="2">
    <source>
        <dbReference type="ARBA" id="ARBA00008598"/>
    </source>
</evidence>
<comment type="subunit">
    <text evidence="3 11">The type I restriction/modification system is composed of three polypeptides R, M and S.</text>
</comment>
<evidence type="ECO:0000256" key="6">
    <source>
        <dbReference type="ARBA" id="ARBA00022747"/>
    </source>
</evidence>
<dbReference type="InterPro" id="IPR055180">
    <property type="entry name" value="HsdR_RecA-like_helicase_dom_2"/>
</dbReference>
<evidence type="ECO:0000256" key="4">
    <source>
        <dbReference type="ARBA" id="ARBA00022722"/>
    </source>
</evidence>
<dbReference type="PANTHER" id="PTHR30195:SF15">
    <property type="entry name" value="TYPE I RESTRICTION ENZYME HINDI ENDONUCLEASE SUBUNIT"/>
    <property type="match status" value="1"/>
</dbReference>
<evidence type="ECO:0000256" key="5">
    <source>
        <dbReference type="ARBA" id="ARBA00022741"/>
    </source>
</evidence>
<dbReference type="eggNOG" id="COG0610">
    <property type="taxonomic scope" value="Bacteria"/>
</dbReference>
<dbReference type="Gene3D" id="3.90.1570.50">
    <property type="match status" value="1"/>
</dbReference>
<dbReference type="InterPro" id="IPR040980">
    <property type="entry name" value="SWI2_SNF2"/>
</dbReference>
<dbReference type="KEGG" id="fal:FRAAL4994"/>
<dbReference type="GO" id="GO:0009035">
    <property type="term" value="F:type I site-specific deoxyribonuclease activity"/>
    <property type="evidence" value="ECO:0007669"/>
    <property type="project" value="UniProtKB-EC"/>
</dbReference>
<dbReference type="EC" id="3.1.21.3" evidence="11"/>
<evidence type="ECO:0000313" key="13">
    <source>
        <dbReference type="EMBL" id="CAJ63635.1"/>
    </source>
</evidence>
<sequence length="1121" mass="123880">MGCVGCGYADGMTGGAEFELVERPFVEQLCGLGWAHLAGSKHDPMASGRTSFSEVLVEGRLRAALQRINPGPDGGPWLDDGRLAQAVAALTRPKATKLVEINEELTEALLLGVPVEGIPEVDGSRNRRVRFIDWDTPSNNDFLVVNQFRVDIPGSQGRRYIEPDLVLFVNGIPLVVVEAKSPTTSSPMAKAIRQLARYADQRGAVSREGNERLFHTNQVVVATSWDVAKVGTFTSDPDHFAEWKTTEPAPEVEVARVLGVSELTSQQRLVAGMLAPERLLDIVRHFTLFMPAQAGRRVKIVARYQQYRAVQRTIHRLITGKTRVVDAEFDRRGGIIWHTQGSGKSLTMVFLIRAMRTHPDLVSFKVVVVTDRKDLQAQLAKTAELTGETPRTARKVEQVRSLLSVPGKALLFAMIQKYRNPDAAKDAPLEVKSLGVLDPSEGVVVLVDEAHRSHSSTLHAVLLDALPNAARIGFTGTPIIMGRRKRTHAIFGPYLDRYTIGESEADGATVPIRYEGRTTKSDVQDAADLDELFEDMFPDLTDTQLAKIRRRWGATGNVLEAEKMIAAKARDMLRHYVDTALPGGFKAQVVATSRLAAVRYREALLAARDEMVARLDALPAELRTAEAADRAASAEGIPGLGRARLRDVRAWPYRDLIARLDFVPVISGEQNEKDWRDWTDEARQKIVIEEFKKPLPAPDDPTPDPATTSTVAFLLVKSMLLTGFDAAVDQVIYLDRRIKEAELLQAIARVNRTARGKANGYVVDYFGVAKHLHAALEAYAAEDVDGALASITDELPLLADRHARVRALFTDRGQERFHTPADQEGCVQLLADDALRAAFQVAYRALTRSLETVLPRQEALPYVADTKAFGVIGLLARRRYDRDDADFDVSVYGEKVRRLIDNHIVALGISQKIPPVSLTDAQFDEKVGGLTSKRAKASEMEHALRHHISGMLDADPVRARTLSQQLSEILDRLRDQWDQLALELGDLIDKARAGRTAAENPDDAPDGVQLTPIERLFFDVLRAERVAEGKEMTPVAVEAVAELVTFIVDHLRREIGRVHFWGNAHAQQRLHSWITVAVSDVSIDGDDLFDQDRAEAIADQIVELARHNHAAVITTVPPTVG</sequence>
<dbReference type="Pfam" id="PF22679">
    <property type="entry name" value="T1R_D3-like"/>
    <property type="match status" value="1"/>
</dbReference>
<dbReference type="CDD" id="cd18030">
    <property type="entry name" value="DEXHc_RE_I_HsdR"/>
    <property type="match status" value="1"/>
</dbReference>
<dbReference type="InterPro" id="IPR014001">
    <property type="entry name" value="Helicase_ATP-bd"/>
</dbReference>
<keyword evidence="5 11" id="KW-0547">Nucleotide-binding</keyword>
<evidence type="ECO:0000256" key="1">
    <source>
        <dbReference type="ARBA" id="ARBA00000851"/>
    </source>
</evidence>
<keyword evidence="14" id="KW-1185">Reference proteome</keyword>
<dbReference type="CDD" id="cd22332">
    <property type="entry name" value="HsdR_N"/>
    <property type="match status" value="1"/>
</dbReference>
<evidence type="ECO:0000256" key="7">
    <source>
        <dbReference type="ARBA" id="ARBA00022759"/>
    </source>
</evidence>
<keyword evidence="4" id="KW-0540">Nuclease</keyword>
<dbReference type="AlphaFoldDB" id="Q0RFV5"/>
<keyword evidence="6 11" id="KW-0680">Restriction system</keyword>
<dbReference type="GO" id="GO:0005524">
    <property type="term" value="F:ATP binding"/>
    <property type="evidence" value="ECO:0007669"/>
    <property type="project" value="UniProtKB-KW"/>
</dbReference>
<dbReference type="REBASE" id="13300">
    <property type="entry name" value="FalAORF4992P"/>
</dbReference>
<organism evidence="13 14">
    <name type="scientific">Frankia alni (strain DSM 45986 / CECT 9034 / ACN14a)</name>
    <dbReference type="NCBI Taxonomy" id="326424"/>
    <lineage>
        <taxon>Bacteria</taxon>
        <taxon>Bacillati</taxon>
        <taxon>Actinomycetota</taxon>
        <taxon>Actinomycetes</taxon>
        <taxon>Frankiales</taxon>
        <taxon>Frankiaceae</taxon>
        <taxon>Frankia</taxon>
    </lineage>
</organism>
<evidence type="ECO:0000256" key="8">
    <source>
        <dbReference type="ARBA" id="ARBA00022801"/>
    </source>
</evidence>
<dbReference type="Gene3D" id="3.40.50.300">
    <property type="entry name" value="P-loop containing nucleotide triphosphate hydrolases"/>
    <property type="match status" value="2"/>
</dbReference>
<dbReference type="Pfam" id="PF11867">
    <property type="entry name" value="T1RH-like_C"/>
    <property type="match status" value="1"/>
</dbReference>
<feature type="domain" description="Helicase ATP-binding" evidence="12">
    <location>
        <begin position="325"/>
        <end position="496"/>
    </location>
</feature>
<dbReference type="InterPro" id="IPR027417">
    <property type="entry name" value="P-loop_NTPase"/>
</dbReference>
<evidence type="ECO:0000256" key="11">
    <source>
        <dbReference type="RuleBase" id="RU364115"/>
    </source>
</evidence>
<dbReference type="SUPFAM" id="SSF52540">
    <property type="entry name" value="P-loop containing nucleoside triphosphate hydrolases"/>
    <property type="match status" value="1"/>
</dbReference>
<dbReference type="GO" id="GO:0003677">
    <property type="term" value="F:DNA binding"/>
    <property type="evidence" value="ECO:0007669"/>
    <property type="project" value="UniProtKB-KW"/>
</dbReference>
<dbReference type="GO" id="GO:0009307">
    <property type="term" value="P:DNA restriction-modification system"/>
    <property type="evidence" value="ECO:0007669"/>
    <property type="project" value="UniProtKB-KW"/>
</dbReference>
<dbReference type="PROSITE" id="PS51192">
    <property type="entry name" value="HELICASE_ATP_BIND_1"/>
    <property type="match status" value="1"/>
</dbReference>
<evidence type="ECO:0000256" key="3">
    <source>
        <dbReference type="ARBA" id="ARBA00011296"/>
    </source>
</evidence>
<accession>Q0RFV5</accession>
<dbReference type="HOGENOM" id="CLU_005762_0_0_11"/>
<comment type="similarity">
    <text evidence="2 11">Belongs to the HsdR family.</text>
</comment>
<keyword evidence="8 11" id="KW-0378">Hydrolase</keyword>
<dbReference type="InterPro" id="IPR051268">
    <property type="entry name" value="Type-I_R_enzyme_R_subunit"/>
</dbReference>
<dbReference type="NCBIfam" id="TIGR00348">
    <property type="entry name" value="hsdR"/>
    <property type="match status" value="1"/>
</dbReference>
<proteinExistence type="inferred from homology"/>
<dbReference type="STRING" id="326424.FRAAL4994"/>
<dbReference type="PANTHER" id="PTHR30195">
    <property type="entry name" value="TYPE I SITE-SPECIFIC DEOXYRIBONUCLEASE PROTEIN SUBUNIT M AND R"/>
    <property type="match status" value="1"/>
</dbReference>
<gene>
    <name evidence="13" type="ordered locus">FRAAL4994</name>
</gene>
<keyword evidence="7" id="KW-0255">Endonuclease</keyword>
<dbReference type="Pfam" id="PF04313">
    <property type="entry name" value="HSDR_N"/>
    <property type="match status" value="1"/>
</dbReference>
<dbReference type="EMBL" id="CT573213">
    <property type="protein sequence ID" value="CAJ63635.1"/>
    <property type="molecule type" value="Genomic_DNA"/>
</dbReference>
<comment type="function">
    <text evidence="11">Subunit R is required for both nuclease and ATPase activities, but not for modification.</text>
</comment>
<evidence type="ECO:0000313" key="14">
    <source>
        <dbReference type="Proteomes" id="UP000000657"/>
    </source>
</evidence>
<dbReference type="InterPro" id="IPR021810">
    <property type="entry name" value="T1RH-like_C"/>
</dbReference>
<dbReference type="SMART" id="SM00487">
    <property type="entry name" value="DEXDc"/>
    <property type="match status" value="1"/>
</dbReference>